<proteinExistence type="predicted"/>
<sequence length="247" mass="26718">MFPRFLRPIPPASQRAYSFFSKQGGGRYFNSSKPPKVVPHANTKAIVRVDAGAGEATASAKVADDVAPSSSSSPPQPAVADTPAPTPLPTPSQAFARPSYPSLTAHDLRLHQFFALHRPLVLTQPATALFEASPAFDPAAPRRAAPAEQQTSVLDDPPEASPEADADAARQLARALVMNTVGGAVQFEDALRRLGLDLSVGRESVTDVSELQVDMDSTKRKRRKKMKKHKLKKRRKASRAERLKIGR</sequence>
<organism evidence="1 2">
    <name type="scientific">Artomyces pyxidatus</name>
    <dbReference type="NCBI Taxonomy" id="48021"/>
    <lineage>
        <taxon>Eukaryota</taxon>
        <taxon>Fungi</taxon>
        <taxon>Dikarya</taxon>
        <taxon>Basidiomycota</taxon>
        <taxon>Agaricomycotina</taxon>
        <taxon>Agaricomycetes</taxon>
        <taxon>Russulales</taxon>
        <taxon>Auriscalpiaceae</taxon>
        <taxon>Artomyces</taxon>
    </lineage>
</organism>
<keyword evidence="2" id="KW-1185">Reference proteome</keyword>
<dbReference type="EMBL" id="MU277264">
    <property type="protein sequence ID" value="KAI0056453.1"/>
    <property type="molecule type" value="Genomic_DNA"/>
</dbReference>
<reference evidence="1" key="2">
    <citation type="journal article" date="2022" name="New Phytol.">
        <title>Evolutionary transition to the ectomycorrhizal habit in the genomes of a hyperdiverse lineage of mushroom-forming fungi.</title>
        <authorList>
            <person name="Looney B."/>
            <person name="Miyauchi S."/>
            <person name="Morin E."/>
            <person name="Drula E."/>
            <person name="Courty P.E."/>
            <person name="Kohler A."/>
            <person name="Kuo A."/>
            <person name="LaButti K."/>
            <person name="Pangilinan J."/>
            <person name="Lipzen A."/>
            <person name="Riley R."/>
            <person name="Andreopoulos W."/>
            <person name="He G."/>
            <person name="Johnson J."/>
            <person name="Nolan M."/>
            <person name="Tritt A."/>
            <person name="Barry K.W."/>
            <person name="Grigoriev I.V."/>
            <person name="Nagy L.G."/>
            <person name="Hibbett D."/>
            <person name="Henrissat B."/>
            <person name="Matheny P.B."/>
            <person name="Labbe J."/>
            <person name="Martin F.M."/>
        </authorList>
    </citation>
    <scope>NUCLEOTIDE SEQUENCE</scope>
    <source>
        <strain evidence="1">HHB10654</strain>
    </source>
</reference>
<comment type="caution">
    <text evidence="1">The sequence shown here is derived from an EMBL/GenBank/DDBJ whole genome shotgun (WGS) entry which is preliminary data.</text>
</comment>
<protein>
    <submittedName>
        <fullName evidence="1">Uncharacterized protein</fullName>
    </submittedName>
</protein>
<name>A0ACB8SKR4_9AGAM</name>
<evidence type="ECO:0000313" key="2">
    <source>
        <dbReference type="Proteomes" id="UP000814140"/>
    </source>
</evidence>
<accession>A0ACB8SKR4</accession>
<gene>
    <name evidence="1" type="ORF">BV25DRAFT_1842312</name>
</gene>
<evidence type="ECO:0000313" key="1">
    <source>
        <dbReference type="EMBL" id="KAI0056453.1"/>
    </source>
</evidence>
<dbReference type="Proteomes" id="UP000814140">
    <property type="component" value="Unassembled WGS sequence"/>
</dbReference>
<reference evidence="1" key="1">
    <citation type="submission" date="2021-03" db="EMBL/GenBank/DDBJ databases">
        <authorList>
            <consortium name="DOE Joint Genome Institute"/>
            <person name="Ahrendt S."/>
            <person name="Looney B.P."/>
            <person name="Miyauchi S."/>
            <person name="Morin E."/>
            <person name="Drula E."/>
            <person name="Courty P.E."/>
            <person name="Chicoki N."/>
            <person name="Fauchery L."/>
            <person name="Kohler A."/>
            <person name="Kuo A."/>
            <person name="Labutti K."/>
            <person name="Pangilinan J."/>
            <person name="Lipzen A."/>
            <person name="Riley R."/>
            <person name="Andreopoulos W."/>
            <person name="He G."/>
            <person name="Johnson J."/>
            <person name="Barry K.W."/>
            <person name="Grigoriev I.V."/>
            <person name="Nagy L."/>
            <person name="Hibbett D."/>
            <person name="Henrissat B."/>
            <person name="Matheny P.B."/>
            <person name="Labbe J."/>
            <person name="Martin F."/>
        </authorList>
    </citation>
    <scope>NUCLEOTIDE SEQUENCE</scope>
    <source>
        <strain evidence="1">HHB10654</strain>
    </source>
</reference>